<proteinExistence type="predicted"/>
<organism evidence="2">
    <name type="scientific">Archaeoglobus fulgidus</name>
    <dbReference type="NCBI Taxonomy" id="2234"/>
    <lineage>
        <taxon>Archaea</taxon>
        <taxon>Methanobacteriati</taxon>
        <taxon>Methanobacteriota</taxon>
        <taxon>Archaeoglobi</taxon>
        <taxon>Archaeoglobales</taxon>
        <taxon>Archaeoglobaceae</taxon>
        <taxon>Archaeoglobus</taxon>
    </lineage>
</organism>
<gene>
    <name evidence="2" type="primary">pglZ</name>
    <name evidence="2" type="ORF">ENW66_08425</name>
</gene>
<feature type="domain" description="DUF7863" evidence="1">
    <location>
        <begin position="252"/>
        <end position="411"/>
    </location>
</feature>
<reference evidence="2" key="1">
    <citation type="journal article" date="2020" name="mSystems">
        <title>Genome- and Community-Level Interaction Insights into Carbon Utilization and Element Cycling Functions of Hydrothermarchaeota in Hydrothermal Sediment.</title>
        <authorList>
            <person name="Zhou Z."/>
            <person name="Liu Y."/>
            <person name="Xu W."/>
            <person name="Pan J."/>
            <person name="Luo Z.H."/>
            <person name="Li M."/>
        </authorList>
    </citation>
    <scope>NUCLEOTIDE SEQUENCE [LARGE SCALE GENOMIC DNA]</scope>
    <source>
        <strain evidence="2">SpSt-87</strain>
    </source>
</reference>
<dbReference type="NCBIfam" id="NF033445">
    <property type="entry name" value="BREX_PglZ_4"/>
    <property type="match status" value="1"/>
</dbReference>
<evidence type="ECO:0000313" key="2">
    <source>
        <dbReference type="EMBL" id="HFW32953.1"/>
    </source>
</evidence>
<dbReference type="Pfam" id="PF08665">
    <property type="entry name" value="PglZ"/>
    <property type="match status" value="1"/>
</dbReference>
<protein>
    <submittedName>
        <fullName evidence="2">BREX-4 system phosphatase PglZ</fullName>
    </submittedName>
</protein>
<evidence type="ECO:0000259" key="1">
    <source>
        <dbReference type="Pfam" id="PF25263"/>
    </source>
</evidence>
<dbReference type="EMBL" id="DTLB01000049">
    <property type="protein sequence ID" value="HFW32953.1"/>
    <property type="molecule type" value="Genomic_DNA"/>
</dbReference>
<comment type="caution">
    <text evidence="2">The sequence shown here is derived from an EMBL/GenBank/DDBJ whole genome shotgun (WGS) entry which is preliminary data.</text>
</comment>
<dbReference type="Pfam" id="PF25263">
    <property type="entry name" value="DUF7863"/>
    <property type="match status" value="1"/>
</dbReference>
<dbReference type="InterPro" id="IPR057185">
    <property type="entry name" value="DUF7863"/>
</dbReference>
<accession>A0A7C3MCC8</accession>
<name>A0A7C3MCC8_ARCFL</name>
<dbReference type="AlphaFoldDB" id="A0A7C3MCC8"/>
<sequence>MIDRTEKIGISEFEEAIQLDFSSREYARFPTRFILVESLRDWISVLKTLKRITEKTINLSEFCKSPQNPPDINEAVRKAIEEVKMGKRILFVSFSEYMRFFENYEHFLAILSNIQIDPRQNGRIYVPLLFSKTKFQVFWNKIPLSEFQSRRKSAIEIIPSAVEDMRIYVTNMDDISEFSGFIRDCLFFKSYQDYLEFFERTLFPEHMIKLRILLLSYTISKILKDSKLEDPTVNKIENYKSFLEHFFDVKISIPYKEEEKSYWKKLTEDFLSRKSNEFEEFLRSYFNVKEFLHDIFSKWQRLDDFGRWLLFNWGKMEVKGNAELGKKYLGQVLSSCENFNELEKQIWLKIFEITDPKKEIFEERRKLIESMSTDPPKDFFEKIYEIKNPEIRIKYLTSTSFEEKKEIVKNFAELIDSGKDLGEILPLIENSYPELYHYLSFPPVDLGYDLIKEYFTCYNIAKVTNEFKKYETRLSEIARKINVFDIKPRNEIIEKIAVKKIFVDGMGLEWLGLIYHHLKNRGYEIDIHIARSVIPTTSEFNRVPEDSIQFKELDLIFHRQDLEYPDYLVKEIEILKEGLNDFERQVKEYGVVILTSDHGSTRFSGWPEERIEPTVEFEIERNGRYAKTKEIPPKSQEYEIELINGQYFLISKTHKVFKGGKRTKVENHGGATLEEVLIPVVKISEAKPKKRKIVLLDKEITILKPVFRIRIPQPISVPFAIILDKRYEAIKEKDDVWKFDLRQANLKPGIIKAEIRVDGEVHEIEIKIKGGMEEEELL</sequence>